<organism evidence="4 5">
    <name type="scientific">Candidatus Marithioploca araucensis</name>
    <dbReference type="NCBI Taxonomy" id="70273"/>
    <lineage>
        <taxon>Bacteria</taxon>
        <taxon>Pseudomonadati</taxon>
        <taxon>Pseudomonadota</taxon>
        <taxon>Gammaproteobacteria</taxon>
        <taxon>Thiotrichales</taxon>
        <taxon>Thiotrichaceae</taxon>
        <taxon>Candidatus Marithioploca</taxon>
    </lineage>
</organism>
<dbReference type="Pfam" id="PF01571">
    <property type="entry name" value="GCV_T"/>
    <property type="match status" value="1"/>
</dbReference>
<protein>
    <submittedName>
        <fullName evidence="4">Glycine cleavage T C-terminal barrel domain-containing protein</fullName>
    </submittedName>
</protein>
<dbReference type="InterPro" id="IPR006222">
    <property type="entry name" value="GCVT_N"/>
</dbReference>
<feature type="domain" description="GCVT N-terminal" evidence="2">
    <location>
        <begin position="1"/>
        <end position="71"/>
    </location>
</feature>
<dbReference type="InterPro" id="IPR027266">
    <property type="entry name" value="TrmE/GcvT-like"/>
</dbReference>
<dbReference type="SUPFAM" id="SSF101790">
    <property type="entry name" value="Aminomethyltransferase beta-barrel domain"/>
    <property type="match status" value="1"/>
</dbReference>
<dbReference type="InterPro" id="IPR013977">
    <property type="entry name" value="GcvT_C"/>
</dbReference>
<evidence type="ECO:0000313" key="4">
    <source>
        <dbReference type="EMBL" id="MDM8562689.1"/>
    </source>
</evidence>
<accession>A0ABT7VSZ5</accession>
<evidence type="ECO:0000256" key="1">
    <source>
        <dbReference type="ARBA" id="ARBA00022576"/>
    </source>
</evidence>
<feature type="non-terminal residue" evidence="4">
    <location>
        <position position="1"/>
    </location>
</feature>
<evidence type="ECO:0000313" key="5">
    <source>
        <dbReference type="Proteomes" id="UP001171945"/>
    </source>
</evidence>
<gene>
    <name evidence="4" type="ORF">QUF54_04975</name>
</gene>
<dbReference type="InterPro" id="IPR028896">
    <property type="entry name" value="GcvT/YgfZ/DmdA"/>
</dbReference>
<dbReference type="Proteomes" id="UP001171945">
    <property type="component" value="Unassembled WGS sequence"/>
</dbReference>
<dbReference type="EMBL" id="JAUCGM010000251">
    <property type="protein sequence ID" value="MDM8562689.1"/>
    <property type="molecule type" value="Genomic_DNA"/>
</dbReference>
<keyword evidence="1" id="KW-0032">Aminotransferase</keyword>
<dbReference type="InterPro" id="IPR029043">
    <property type="entry name" value="GcvT/YgfZ_C"/>
</dbReference>
<dbReference type="Gene3D" id="3.30.1360.120">
    <property type="entry name" value="Probable tRNA modification gtpase trme, domain 1"/>
    <property type="match status" value="1"/>
</dbReference>
<evidence type="ECO:0000259" key="3">
    <source>
        <dbReference type="Pfam" id="PF08669"/>
    </source>
</evidence>
<keyword evidence="1" id="KW-0808">Transferase</keyword>
<dbReference type="SUPFAM" id="SSF103025">
    <property type="entry name" value="Folate-binding domain"/>
    <property type="match status" value="1"/>
</dbReference>
<evidence type="ECO:0000259" key="2">
    <source>
        <dbReference type="Pfam" id="PF01571"/>
    </source>
</evidence>
<sequence length="176" mass="19133">GYTGEEGFEIILPASKVSDFWEALLVAGVAPIGLGARDTLRLEAGMNLYGEDMDENNTPLESGLSWTVAFKPENRDFIGRRVLQAQRDKKEHQIMVGLILRDKGVLRAHQIVSIENGGKGQITSGTFSPTLGVSIAFARLPAGKYKDVTVTIRNKQLSAQVVKPPFVRHGKACIAS</sequence>
<reference evidence="4" key="1">
    <citation type="submission" date="2023-06" db="EMBL/GenBank/DDBJ databases">
        <title>Uncultivated large filamentous bacteria from sulfidic sediments reveal new species and different genomic features in energy metabolism and defense.</title>
        <authorList>
            <person name="Fonseca A."/>
        </authorList>
    </citation>
    <scope>NUCLEOTIDE SEQUENCE</scope>
    <source>
        <strain evidence="4">HSG4</strain>
    </source>
</reference>
<proteinExistence type="predicted"/>
<feature type="domain" description="Aminomethyltransferase C-terminal" evidence="3">
    <location>
        <begin position="95"/>
        <end position="167"/>
    </location>
</feature>
<dbReference type="Gene3D" id="2.40.30.110">
    <property type="entry name" value="Aminomethyltransferase beta-barrel domains"/>
    <property type="match status" value="1"/>
</dbReference>
<name>A0ABT7VSZ5_9GAMM</name>
<dbReference type="Gene3D" id="4.10.1250.10">
    <property type="entry name" value="Aminomethyltransferase fragment"/>
    <property type="match status" value="1"/>
</dbReference>
<dbReference type="PANTHER" id="PTHR43757:SF2">
    <property type="entry name" value="AMINOMETHYLTRANSFERASE, MITOCHONDRIAL"/>
    <property type="match status" value="1"/>
</dbReference>
<dbReference type="Pfam" id="PF08669">
    <property type="entry name" value="GCV_T_C"/>
    <property type="match status" value="1"/>
</dbReference>
<comment type="caution">
    <text evidence="4">The sequence shown here is derived from an EMBL/GenBank/DDBJ whole genome shotgun (WGS) entry which is preliminary data.</text>
</comment>
<keyword evidence="5" id="KW-1185">Reference proteome</keyword>
<dbReference type="PANTHER" id="PTHR43757">
    <property type="entry name" value="AMINOMETHYLTRANSFERASE"/>
    <property type="match status" value="1"/>
</dbReference>